<evidence type="ECO:0000256" key="2">
    <source>
        <dbReference type="ARBA" id="ARBA00009055"/>
    </source>
</evidence>
<comment type="subcellular location">
    <subcellularLocation>
        <location evidence="1">Cell outer membrane</location>
    </subcellularLocation>
</comment>
<evidence type="ECO:0000256" key="10">
    <source>
        <dbReference type="SAM" id="Phobius"/>
    </source>
</evidence>
<evidence type="ECO:0000313" key="13">
    <source>
        <dbReference type="Proteomes" id="UP000001660"/>
    </source>
</evidence>
<dbReference type="GO" id="GO:0046819">
    <property type="term" value="P:protein secretion by the type V secretion system"/>
    <property type="evidence" value="ECO:0007669"/>
    <property type="project" value="TreeGrafter"/>
</dbReference>
<evidence type="ECO:0000313" key="12">
    <source>
        <dbReference type="EMBL" id="CBK42794.1"/>
    </source>
</evidence>
<protein>
    <submittedName>
        <fullName evidence="12">Putative Surface antigen (D15)</fullName>
    </submittedName>
</protein>
<dbReference type="eggNOG" id="COG2831">
    <property type="taxonomic scope" value="Bacteria"/>
</dbReference>
<keyword evidence="10" id="KW-1133">Transmembrane helix</keyword>
<keyword evidence="3" id="KW-0813">Transport</keyword>
<keyword evidence="5 10" id="KW-0812">Transmembrane</keyword>
<keyword evidence="7 10" id="KW-0472">Membrane</keyword>
<accession>D8PHQ7</accession>
<reference evidence="12 13" key="1">
    <citation type="journal article" date="2010" name="Proc. Natl. Acad. Sci. U.S.A.">
        <title>A Nitrospira metagenome illuminates the physiology and evolution of globally important nitrite-oxidizing bacteria.</title>
        <authorList>
            <person name="Lucker S."/>
            <person name="Wagner M."/>
            <person name="Maixner F."/>
            <person name="Pelletier E."/>
            <person name="Koch H."/>
            <person name="Vacherie B."/>
            <person name="Rattei T."/>
            <person name="Sinninghe Damste J."/>
            <person name="Spieck E."/>
            <person name="Le Paslier D."/>
            <person name="Daims H."/>
        </authorList>
    </citation>
    <scope>NUCLEOTIDE SEQUENCE [LARGE SCALE GENOMIC DNA]</scope>
</reference>
<dbReference type="PANTHER" id="PTHR34597:SF3">
    <property type="entry name" value="OUTER MEMBRANE TRANSPORTER CDIB"/>
    <property type="match status" value="1"/>
</dbReference>
<evidence type="ECO:0000259" key="11">
    <source>
        <dbReference type="PROSITE" id="PS51779"/>
    </source>
</evidence>
<evidence type="ECO:0000256" key="3">
    <source>
        <dbReference type="ARBA" id="ARBA00022448"/>
    </source>
</evidence>
<dbReference type="InterPro" id="IPR034746">
    <property type="entry name" value="POTRA"/>
</dbReference>
<name>D8PHQ7_9BACT</name>
<organism evidence="12 13">
    <name type="scientific">Nitrospira defluvii</name>
    <dbReference type="NCBI Taxonomy" id="330214"/>
    <lineage>
        <taxon>Bacteria</taxon>
        <taxon>Pseudomonadati</taxon>
        <taxon>Nitrospirota</taxon>
        <taxon>Nitrospiria</taxon>
        <taxon>Nitrospirales</taxon>
        <taxon>Nitrospiraceae</taxon>
        <taxon>Nitrospira</taxon>
    </lineage>
</organism>
<keyword evidence="6" id="KW-0653">Protein transport</keyword>
<dbReference type="Proteomes" id="UP000001660">
    <property type="component" value="Chromosome"/>
</dbReference>
<evidence type="ECO:0000256" key="6">
    <source>
        <dbReference type="ARBA" id="ARBA00022927"/>
    </source>
</evidence>
<evidence type="ECO:0000256" key="5">
    <source>
        <dbReference type="ARBA" id="ARBA00022692"/>
    </source>
</evidence>
<dbReference type="PANTHER" id="PTHR34597">
    <property type="entry name" value="SLR1661 PROTEIN"/>
    <property type="match status" value="1"/>
</dbReference>
<keyword evidence="8" id="KW-0998">Cell outer membrane</keyword>
<dbReference type="InterPro" id="IPR051544">
    <property type="entry name" value="TPS_OM_transporter"/>
</dbReference>
<dbReference type="Gene3D" id="3.10.20.310">
    <property type="entry name" value="membrane protein fhac"/>
    <property type="match status" value="1"/>
</dbReference>
<evidence type="ECO:0000256" key="9">
    <source>
        <dbReference type="SAM" id="MobiDB-lite"/>
    </source>
</evidence>
<dbReference type="GO" id="GO:0009279">
    <property type="term" value="C:cell outer membrane"/>
    <property type="evidence" value="ECO:0007669"/>
    <property type="project" value="UniProtKB-SubCell"/>
</dbReference>
<dbReference type="STRING" id="330214.NIDE3098"/>
<dbReference type="OrthoDB" id="596066at2"/>
<feature type="transmembrane region" description="Helical" evidence="10">
    <location>
        <begin position="21"/>
        <end position="41"/>
    </location>
</feature>
<evidence type="ECO:0000256" key="7">
    <source>
        <dbReference type="ARBA" id="ARBA00023136"/>
    </source>
</evidence>
<sequence>MAVYERAPRLHQRGQSSRTSGGLFAVVTALLLLGALALPAYSQTGPLPPQTGGPLPPKPPQLPVVPPPAQPPALELPTPTPPGALDQAAKGPKITVKDIRLVGNTAFTSQQLSEVTAPYANRELTAEDLESLRLALTYYYVNHGYVTSGAVVPEQDVADGVLTMQIIEGKITQVNVEDTKWFRPSYFQSRVNLAAGPPLHVEALQERLRVMQANPRIARINAELLPGATLGENTLNVKVKEANPLKAWLEFNNYQSPVVGAEQGFITLAHQNLLGFGDTLSLQYGRSAGVNPMLNFKYEIPVGPRDTTVALQYRRFDFGVEESPFDALDIKNKAQIFGLSVRHPVIRTADQELAFSLTGEHARNESTLGGNPFELITGSPNGKFRVTSLRFGQEYARRSADQVISLLSRFSVGVGAMGATANGDPNLPDARFFSWLGEAQWIRQLPLWRTQLVSRGVVQLSNDHLFPLEQIAVGGRYSVRGYREFTLIRDNAAMLSIEARVPVYTTKAGVDSVFLAPFFDLGHGWQTTAQTPGTPPKTLASLGAGVIWNFWRGSHFELYYGKQLKRYDTDRNNLQDHGIHLQLVVEAF</sequence>
<feature type="domain" description="POTRA" evidence="11">
    <location>
        <begin position="94"/>
        <end position="169"/>
    </location>
</feature>
<dbReference type="InterPro" id="IPR005565">
    <property type="entry name" value="Hemolysn_activator_HlyB_C"/>
</dbReference>
<proteinExistence type="inferred from homology"/>
<dbReference type="Gene3D" id="2.40.160.50">
    <property type="entry name" value="membrane protein fhac: a member of the omp85/tpsb transporter family"/>
    <property type="match status" value="1"/>
</dbReference>
<dbReference type="InterPro" id="IPR013686">
    <property type="entry name" value="Polypept-transport_assoc_ShlB"/>
</dbReference>
<dbReference type="GO" id="GO:0098046">
    <property type="term" value="C:type V protein secretion system complex"/>
    <property type="evidence" value="ECO:0007669"/>
    <property type="project" value="TreeGrafter"/>
</dbReference>
<dbReference type="EMBL" id="FP929003">
    <property type="protein sequence ID" value="CBK42794.1"/>
    <property type="molecule type" value="Genomic_DNA"/>
</dbReference>
<dbReference type="Pfam" id="PF08479">
    <property type="entry name" value="POTRA_2"/>
    <property type="match status" value="1"/>
</dbReference>
<dbReference type="GO" id="GO:0008320">
    <property type="term" value="F:protein transmembrane transporter activity"/>
    <property type="evidence" value="ECO:0007669"/>
    <property type="project" value="TreeGrafter"/>
</dbReference>
<dbReference type="AlphaFoldDB" id="D8PHQ7"/>
<feature type="region of interest" description="Disordered" evidence="9">
    <location>
        <begin position="44"/>
        <end position="88"/>
    </location>
</feature>
<dbReference type="HOGENOM" id="CLU_021521_0_0_0"/>
<keyword evidence="13" id="KW-1185">Reference proteome</keyword>
<evidence type="ECO:0000256" key="4">
    <source>
        <dbReference type="ARBA" id="ARBA00022452"/>
    </source>
</evidence>
<evidence type="ECO:0000256" key="1">
    <source>
        <dbReference type="ARBA" id="ARBA00004442"/>
    </source>
</evidence>
<dbReference type="PROSITE" id="PS51779">
    <property type="entry name" value="POTRA"/>
    <property type="match status" value="1"/>
</dbReference>
<feature type="compositionally biased region" description="Pro residues" evidence="9">
    <location>
        <begin position="46"/>
        <end position="71"/>
    </location>
</feature>
<gene>
    <name evidence="12" type="ORF">NIDE3098</name>
</gene>
<dbReference type="KEGG" id="nde:NIDE3098"/>
<dbReference type="Pfam" id="PF03865">
    <property type="entry name" value="ShlB"/>
    <property type="match status" value="1"/>
</dbReference>
<keyword evidence="4" id="KW-1134">Transmembrane beta strand</keyword>
<evidence type="ECO:0000256" key="8">
    <source>
        <dbReference type="ARBA" id="ARBA00023237"/>
    </source>
</evidence>
<comment type="similarity">
    <text evidence="2">Belongs to the TPS (TC 1.B.20) family.</text>
</comment>